<evidence type="ECO:0000256" key="1">
    <source>
        <dbReference type="SAM" id="Phobius"/>
    </source>
</evidence>
<dbReference type="Proteomes" id="UP000719267">
    <property type="component" value="Unassembled WGS sequence"/>
</dbReference>
<protein>
    <recommendedName>
        <fullName evidence="4">Holin</fullName>
    </recommendedName>
</protein>
<dbReference type="RefSeq" id="WP_219041022.1">
    <property type="nucleotide sequence ID" value="NZ_JAHWDF010000016.1"/>
</dbReference>
<name>A0ABS6W5I1_9FLAO</name>
<gene>
    <name evidence="2" type="ORF">KW502_13165</name>
</gene>
<feature type="transmembrane region" description="Helical" evidence="1">
    <location>
        <begin position="31"/>
        <end position="49"/>
    </location>
</feature>
<evidence type="ECO:0000313" key="2">
    <source>
        <dbReference type="EMBL" id="MBW2962741.1"/>
    </source>
</evidence>
<sequence>MSNHQLTLSGTCGGMLLSILPQVTTEDVYRTIALAAVGAVTSFLISYVLKKMLEDHDPKDPSL</sequence>
<organism evidence="2 3">
    <name type="scientific">Mesonia aestuariivivens</name>
    <dbReference type="NCBI Taxonomy" id="2796128"/>
    <lineage>
        <taxon>Bacteria</taxon>
        <taxon>Pseudomonadati</taxon>
        <taxon>Bacteroidota</taxon>
        <taxon>Flavobacteriia</taxon>
        <taxon>Flavobacteriales</taxon>
        <taxon>Flavobacteriaceae</taxon>
        <taxon>Mesonia</taxon>
    </lineage>
</organism>
<proteinExistence type="predicted"/>
<keyword evidence="1" id="KW-0812">Transmembrane</keyword>
<keyword evidence="1" id="KW-1133">Transmembrane helix</keyword>
<accession>A0ABS6W5I1</accession>
<comment type="caution">
    <text evidence="2">The sequence shown here is derived from an EMBL/GenBank/DDBJ whole genome shotgun (WGS) entry which is preliminary data.</text>
</comment>
<keyword evidence="1" id="KW-0472">Membrane</keyword>
<reference evidence="2 3" key="1">
    <citation type="submission" date="2021-07" db="EMBL/GenBank/DDBJ databases">
        <title>Mesonia aestuariivivens sp. nov., isolated from a tidal flat.</title>
        <authorList>
            <person name="Kim Y.-O."/>
            <person name="Yoon J.-H."/>
        </authorList>
    </citation>
    <scope>NUCLEOTIDE SEQUENCE [LARGE SCALE GENOMIC DNA]</scope>
    <source>
        <strain evidence="2 3">JHPTF-M18</strain>
    </source>
</reference>
<keyword evidence="3" id="KW-1185">Reference proteome</keyword>
<evidence type="ECO:0000313" key="3">
    <source>
        <dbReference type="Proteomes" id="UP000719267"/>
    </source>
</evidence>
<dbReference type="EMBL" id="JAHWDF010000016">
    <property type="protein sequence ID" value="MBW2962741.1"/>
    <property type="molecule type" value="Genomic_DNA"/>
</dbReference>
<evidence type="ECO:0008006" key="4">
    <source>
        <dbReference type="Google" id="ProtNLM"/>
    </source>
</evidence>